<evidence type="ECO:0000256" key="5">
    <source>
        <dbReference type="ARBA" id="ARBA00022707"/>
    </source>
</evidence>
<keyword evidence="13" id="KW-0479">Metal-binding</keyword>
<sequence length="520" mass="57500">MGLSFAKLFSRLFAKKEMRILMVGLDAAGKTTILYKLKLGEIVTTIPTIGFNVETVEYKNISFTVWDVGGQDKIRPLWRHYFQNTQGLIFVVDSNDRDRVVEARDELHRMLNEDELRDAVLLVFANKQDLPNAMNAAEITDKLGLHSLRQRHWYIQSTCATSGEGLYEGLDWLSNNIAGKEDIYKDDNQVVLEFDIRTWIVNELSGNARVSALFAFGDSMLDTGNNNNLRTLTKCNFFPYGRDFAGGKATGRFGNGRVFSDLIAEGLSLKTLLPAYRDPNLSNNDLSTGVCFASGGSGLDERTASSQGVIWVTDQVKDFKEYVTRLNGVVGEQTNALISNAVYLISAGNNDLAITFATGRAQSTISDYTDLMVTWTDNLLKSLYDTGARKFAVLGTLPLGCLPGARDAAGNFLKVCAYPANQWADTFNKKLAAKLNNLGTTLPGSKFVYVDMYNSLLDLINNPQASGFIDAADGCYMPTISPVPCPDASRYVFWDIGHPSEKSYQTISPKIIEELKEKLA</sequence>
<dbReference type="GO" id="GO:0046872">
    <property type="term" value="F:metal ion binding"/>
    <property type="evidence" value="ECO:0007669"/>
    <property type="project" value="UniProtKB-KW"/>
</dbReference>
<evidence type="ECO:0000256" key="3">
    <source>
        <dbReference type="ARBA" id="ARBA00010290"/>
    </source>
</evidence>
<protein>
    <submittedName>
        <fullName evidence="14">(rape) hypothetical protein</fullName>
    </submittedName>
</protein>
<dbReference type="GO" id="GO:0005794">
    <property type="term" value="C:Golgi apparatus"/>
    <property type="evidence" value="ECO:0007669"/>
    <property type="project" value="UniProtKB-SubCell"/>
</dbReference>
<evidence type="ECO:0000256" key="13">
    <source>
        <dbReference type="PIRSR" id="PIRSR606689-2"/>
    </source>
</evidence>
<dbReference type="InterPro" id="IPR027417">
    <property type="entry name" value="P-loop_NTPase"/>
</dbReference>
<evidence type="ECO:0000256" key="1">
    <source>
        <dbReference type="ARBA" id="ARBA00004555"/>
    </source>
</evidence>
<evidence type="ECO:0000256" key="6">
    <source>
        <dbReference type="ARBA" id="ARBA00022741"/>
    </source>
</evidence>
<gene>
    <name evidence="14" type="ORF">DARMORV10_C05P22790.1</name>
</gene>
<dbReference type="PROSITE" id="PS51417">
    <property type="entry name" value="ARF"/>
    <property type="match status" value="1"/>
</dbReference>
<dbReference type="InterPro" id="IPR005225">
    <property type="entry name" value="Small_GTP-bd"/>
</dbReference>
<dbReference type="Gene3D" id="3.40.50.1110">
    <property type="entry name" value="SGNH hydrolase"/>
    <property type="match status" value="1"/>
</dbReference>
<comment type="similarity">
    <text evidence="3">Belongs to the small GTPase superfamily. Arf family.</text>
</comment>
<evidence type="ECO:0000256" key="12">
    <source>
        <dbReference type="PIRSR" id="PIRSR606689-1"/>
    </source>
</evidence>
<dbReference type="InterPro" id="IPR036514">
    <property type="entry name" value="SGNH_hydro_sf"/>
</dbReference>
<evidence type="ECO:0000256" key="7">
    <source>
        <dbReference type="ARBA" id="ARBA00022892"/>
    </source>
</evidence>
<dbReference type="SUPFAM" id="SSF52266">
    <property type="entry name" value="SGNH hydrolase"/>
    <property type="match status" value="1"/>
</dbReference>
<evidence type="ECO:0000256" key="11">
    <source>
        <dbReference type="ARBA" id="ARBA00023288"/>
    </source>
</evidence>
<dbReference type="SUPFAM" id="SSF52540">
    <property type="entry name" value="P-loop containing nucleoside triphosphate hydrolases"/>
    <property type="match status" value="1"/>
</dbReference>
<dbReference type="InterPro" id="IPR035669">
    <property type="entry name" value="SGNH_plant_lipase-like"/>
</dbReference>
<dbReference type="InterPro" id="IPR008265">
    <property type="entry name" value="Lipase_GDSL_AS"/>
</dbReference>
<dbReference type="AlphaFoldDB" id="A0A816KVM2"/>
<feature type="binding site" evidence="12">
    <location>
        <begin position="126"/>
        <end position="129"/>
    </location>
    <ligand>
        <name>GTP</name>
        <dbReference type="ChEBI" id="CHEBI:37565"/>
    </ligand>
</feature>
<keyword evidence="9" id="KW-0333">Golgi apparatus</keyword>
<dbReference type="PROSITE" id="PS01098">
    <property type="entry name" value="LIPASE_GDSL_SER"/>
    <property type="match status" value="1"/>
</dbReference>
<feature type="binding site" evidence="12">
    <location>
        <position position="70"/>
    </location>
    <ligand>
        <name>GTP</name>
        <dbReference type="ChEBI" id="CHEBI:37565"/>
    </ligand>
</feature>
<feature type="binding site" evidence="13">
    <location>
        <position position="31"/>
    </location>
    <ligand>
        <name>Mg(2+)</name>
        <dbReference type="ChEBI" id="CHEBI:18420"/>
    </ligand>
</feature>
<accession>A0A816KVM2</accession>
<comment type="subcellular location">
    <subcellularLocation>
        <location evidence="1">Golgi apparatus</location>
    </subcellularLocation>
</comment>
<reference evidence="14" key="1">
    <citation type="submission" date="2021-01" db="EMBL/GenBank/DDBJ databases">
        <authorList>
            <consortium name="Genoscope - CEA"/>
            <person name="William W."/>
        </authorList>
    </citation>
    <scope>NUCLEOTIDE SEQUENCE</scope>
</reference>
<evidence type="ECO:0000256" key="9">
    <source>
        <dbReference type="ARBA" id="ARBA00023034"/>
    </source>
</evidence>
<feature type="binding site" evidence="13">
    <location>
        <position position="48"/>
    </location>
    <ligand>
        <name>Mg(2+)</name>
        <dbReference type="ChEBI" id="CHEBI:18420"/>
    </ligand>
</feature>
<proteinExistence type="inferred from homology"/>
<dbReference type="GO" id="GO:0016192">
    <property type="term" value="P:vesicle-mediated transport"/>
    <property type="evidence" value="ECO:0007669"/>
    <property type="project" value="UniProtKB-KW"/>
</dbReference>
<dbReference type="Gene3D" id="3.40.50.300">
    <property type="entry name" value="P-loop containing nucleotide triphosphate hydrolases"/>
    <property type="match status" value="1"/>
</dbReference>
<dbReference type="GO" id="GO:0016298">
    <property type="term" value="F:lipase activity"/>
    <property type="evidence" value="ECO:0007669"/>
    <property type="project" value="InterPro"/>
</dbReference>
<comment type="similarity">
    <text evidence="2">Belongs to the 'GDSL' lipolytic enzyme family.</text>
</comment>
<dbReference type="SMART" id="SM00178">
    <property type="entry name" value="SAR"/>
    <property type="match status" value="1"/>
</dbReference>
<dbReference type="PRINTS" id="PR00328">
    <property type="entry name" value="SAR1GTPBP"/>
</dbReference>
<keyword evidence="5" id="KW-0519">Myristate</keyword>
<dbReference type="Proteomes" id="UP001295469">
    <property type="component" value="Chromosome C05"/>
</dbReference>
<dbReference type="PANTHER" id="PTHR45642:SF52">
    <property type="entry name" value="GDSL-LIKE LIPASE_ACYLHYDROLASE"/>
    <property type="match status" value="1"/>
</dbReference>
<dbReference type="InterPro" id="IPR050592">
    <property type="entry name" value="GDSL_lipolytic_enzyme"/>
</dbReference>
<dbReference type="NCBIfam" id="TIGR00231">
    <property type="entry name" value="small_GTP"/>
    <property type="match status" value="1"/>
</dbReference>
<keyword evidence="8" id="KW-0653">Protein transport</keyword>
<dbReference type="CDD" id="cd04150">
    <property type="entry name" value="Arf1_5_like"/>
    <property type="match status" value="1"/>
</dbReference>
<evidence type="ECO:0000256" key="4">
    <source>
        <dbReference type="ARBA" id="ARBA00022448"/>
    </source>
</evidence>
<dbReference type="CDD" id="cd01837">
    <property type="entry name" value="SGNH_plant_lipase_like"/>
    <property type="match status" value="1"/>
</dbReference>
<dbReference type="SMART" id="SM00175">
    <property type="entry name" value="RAB"/>
    <property type="match status" value="1"/>
</dbReference>
<dbReference type="Pfam" id="PF00025">
    <property type="entry name" value="Arf"/>
    <property type="match status" value="1"/>
</dbReference>
<dbReference type="SMART" id="SM00177">
    <property type="entry name" value="ARF"/>
    <property type="match status" value="1"/>
</dbReference>
<keyword evidence="11" id="KW-0449">Lipoprotein</keyword>
<keyword evidence="4" id="KW-0813">Transport</keyword>
<dbReference type="FunFam" id="3.40.50.300:FF:003500">
    <property type="entry name" value="ADP-ribosylation factor 1"/>
    <property type="match status" value="1"/>
</dbReference>
<feature type="binding site" evidence="12">
    <location>
        <begin position="24"/>
        <end position="31"/>
    </location>
    <ligand>
        <name>GTP</name>
        <dbReference type="ChEBI" id="CHEBI:37565"/>
    </ligand>
</feature>
<dbReference type="InterPro" id="IPR045872">
    <property type="entry name" value="Arf1-5-like"/>
</dbReference>
<evidence type="ECO:0000256" key="8">
    <source>
        <dbReference type="ARBA" id="ARBA00022927"/>
    </source>
</evidence>
<dbReference type="PANTHER" id="PTHR45642">
    <property type="entry name" value="GDSL ESTERASE/LIPASE EXL3"/>
    <property type="match status" value="1"/>
</dbReference>
<organism evidence="14">
    <name type="scientific">Brassica napus</name>
    <name type="common">Rape</name>
    <dbReference type="NCBI Taxonomy" id="3708"/>
    <lineage>
        <taxon>Eukaryota</taxon>
        <taxon>Viridiplantae</taxon>
        <taxon>Streptophyta</taxon>
        <taxon>Embryophyta</taxon>
        <taxon>Tracheophyta</taxon>
        <taxon>Spermatophyta</taxon>
        <taxon>Magnoliopsida</taxon>
        <taxon>eudicotyledons</taxon>
        <taxon>Gunneridae</taxon>
        <taxon>Pentapetalae</taxon>
        <taxon>rosids</taxon>
        <taxon>malvids</taxon>
        <taxon>Brassicales</taxon>
        <taxon>Brassicaceae</taxon>
        <taxon>Brassiceae</taxon>
        <taxon>Brassica</taxon>
    </lineage>
</organism>
<dbReference type="EMBL" id="HG994369">
    <property type="protein sequence ID" value="CAF1927892.1"/>
    <property type="molecule type" value="Genomic_DNA"/>
</dbReference>
<keyword evidence="13" id="KW-0460">Magnesium</keyword>
<evidence type="ECO:0000256" key="2">
    <source>
        <dbReference type="ARBA" id="ARBA00008668"/>
    </source>
</evidence>
<dbReference type="GO" id="GO:0003924">
    <property type="term" value="F:GTPase activity"/>
    <property type="evidence" value="ECO:0007669"/>
    <property type="project" value="InterPro"/>
</dbReference>
<dbReference type="InterPro" id="IPR001087">
    <property type="entry name" value="GDSL"/>
</dbReference>
<dbReference type="GO" id="GO:0006629">
    <property type="term" value="P:lipid metabolic process"/>
    <property type="evidence" value="ECO:0007669"/>
    <property type="project" value="InterPro"/>
</dbReference>
<dbReference type="GO" id="GO:0016004">
    <property type="term" value="F:phospholipase activator activity"/>
    <property type="evidence" value="ECO:0007669"/>
    <property type="project" value="UniProtKB-ARBA"/>
</dbReference>
<dbReference type="GO" id="GO:0005525">
    <property type="term" value="F:GTP binding"/>
    <property type="evidence" value="ECO:0007669"/>
    <property type="project" value="UniProtKB-KW"/>
</dbReference>
<dbReference type="Pfam" id="PF00657">
    <property type="entry name" value="Lipase_GDSL"/>
    <property type="match status" value="1"/>
</dbReference>
<keyword evidence="7" id="KW-0931">ER-Golgi transport</keyword>
<keyword evidence="6 12" id="KW-0547">Nucleotide-binding</keyword>
<evidence type="ECO:0000313" key="14">
    <source>
        <dbReference type="EMBL" id="CAF1927892.1"/>
    </source>
</evidence>
<dbReference type="InterPro" id="IPR006689">
    <property type="entry name" value="Small_GTPase_ARF/SAR"/>
</dbReference>
<dbReference type="GO" id="GO:0015031">
    <property type="term" value="P:protein transport"/>
    <property type="evidence" value="ECO:0007669"/>
    <property type="project" value="UniProtKB-KW"/>
</dbReference>
<name>A0A816KVM2_BRANA</name>
<keyword evidence="10 12" id="KW-0342">GTP-binding</keyword>
<evidence type="ECO:0000256" key="10">
    <source>
        <dbReference type="ARBA" id="ARBA00023134"/>
    </source>
</evidence>